<evidence type="ECO:0000256" key="4">
    <source>
        <dbReference type="ARBA" id="ARBA00023136"/>
    </source>
</evidence>
<dbReference type="Pfam" id="PF09685">
    <property type="entry name" value="MamF_MmsF"/>
    <property type="match status" value="1"/>
</dbReference>
<evidence type="ECO:0000313" key="6">
    <source>
        <dbReference type="EMBL" id="QTD51279.1"/>
    </source>
</evidence>
<reference evidence="6" key="1">
    <citation type="submission" date="2021-03" db="EMBL/GenBank/DDBJ databases">
        <title>Acanthopleuribacteraceae sp. M133.</title>
        <authorList>
            <person name="Wang G."/>
        </authorList>
    </citation>
    <scope>NUCLEOTIDE SEQUENCE</scope>
    <source>
        <strain evidence="6">M133</strain>
    </source>
</reference>
<accession>A0A8A4TMR6</accession>
<keyword evidence="3 5" id="KW-1133">Transmembrane helix</keyword>
<organism evidence="6 7">
    <name type="scientific">Sulfidibacter corallicola</name>
    <dbReference type="NCBI Taxonomy" id="2818388"/>
    <lineage>
        <taxon>Bacteria</taxon>
        <taxon>Pseudomonadati</taxon>
        <taxon>Acidobacteriota</taxon>
        <taxon>Holophagae</taxon>
        <taxon>Acanthopleuribacterales</taxon>
        <taxon>Acanthopleuribacteraceae</taxon>
        <taxon>Sulfidibacter</taxon>
    </lineage>
</organism>
<name>A0A8A4TMR6_SULCO</name>
<proteinExistence type="predicted"/>
<keyword evidence="4 5" id="KW-0472">Membrane</keyword>
<dbReference type="AlphaFoldDB" id="A0A8A4TMR6"/>
<dbReference type="InterPro" id="IPR019109">
    <property type="entry name" value="MamF_MmsF"/>
</dbReference>
<evidence type="ECO:0000256" key="2">
    <source>
        <dbReference type="ARBA" id="ARBA00022692"/>
    </source>
</evidence>
<sequence>MSTEERNWAMFCHLASFAAFIGVPFGHILGPLIVWLIKKDSSPFVDEQGRESLNFQISLTLYSIVGSVLALVIGIVTLGIGVFLIIPIVAVVTLVLLVMTIVAALEVQKGVHYRYPFTLRFL</sequence>
<dbReference type="RefSeq" id="WP_237381411.1">
    <property type="nucleotide sequence ID" value="NZ_CP071793.1"/>
</dbReference>
<dbReference type="KEGG" id="scor:J3U87_02325"/>
<keyword evidence="2 5" id="KW-0812">Transmembrane</keyword>
<dbReference type="EMBL" id="CP071793">
    <property type="protein sequence ID" value="QTD51279.1"/>
    <property type="molecule type" value="Genomic_DNA"/>
</dbReference>
<evidence type="ECO:0000256" key="3">
    <source>
        <dbReference type="ARBA" id="ARBA00022989"/>
    </source>
</evidence>
<evidence type="ECO:0000256" key="1">
    <source>
        <dbReference type="ARBA" id="ARBA00004141"/>
    </source>
</evidence>
<feature type="transmembrane region" description="Helical" evidence="5">
    <location>
        <begin position="82"/>
        <end position="105"/>
    </location>
</feature>
<evidence type="ECO:0000313" key="7">
    <source>
        <dbReference type="Proteomes" id="UP000663929"/>
    </source>
</evidence>
<feature type="transmembrane region" description="Helical" evidence="5">
    <location>
        <begin position="57"/>
        <end position="76"/>
    </location>
</feature>
<evidence type="ECO:0000256" key="5">
    <source>
        <dbReference type="SAM" id="Phobius"/>
    </source>
</evidence>
<feature type="transmembrane region" description="Helical" evidence="5">
    <location>
        <begin position="14"/>
        <end position="37"/>
    </location>
</feature>
<protein>
    <submittedName>
        <fullName evidence="6">DUF4870 domain-containing protein</fullName>
    </submittedName>
</protein>
<dbReference type="Proteomes" id="UP000663929">
    <property type="component" value="Chromosome"/>
</dbReference>
<keyword evidence="7" id="KW-1185">Reference proteome</keyword>
<comment type="subcellular location">
    <subcellularLocation>
        <location evidence="1">Membrane</location>
        <topology evidence="1">Multi-pass membrane protein</topology>
    </subcellularLocation>
</comment>
<gene>
    <name evidence="6" type="ORF">J3U87_02325</name>
</gene>